<gene>
    <name evidence="1" type="ORF">ACFQO1_06975</name>
</gene>
<evidence type="ECO:0000313" key="2">
    <source>
        <dbReference type="Proteomes" id="UP001596415"/>
    </source>
</evidence>
<dbReference type="RefSeq" id="WP_380217269.1">
    <property type="nucleotide sequence ID" value="NZ_JBHTBN010000003.1"/>
</dbReference>
<dbReference type="Proteomes" id="UP001596415">
    <property type="component" value="Unassembled WGS sequence"/>
</dbReference>
<dbReference type="EMBL" id="JBHTBN010000003">
    <property type="protein sequence ID" value="MFC7357423.1"/>
    <property type="molecule type" value="Genomic_DNA"/>
</dbReference>
<accession>A0ABW2MRU7</accession>
<protein>
    <submittedName>
        <fullName evidence="1">GAF domain-containing protein</fullName>
    </submittedName>
</protein>
<comment type="caution">
    <text evidence="1">The sequence shown here is derived from an EMBL/GenBank/DDBJ whole genome shotgun (WGS) entry which is preliminary data.</text>
</comment>
<keyword evidence="2" id="KW-1185">Reference proteome</keyword>
<evidence type="ECO:0000313" key="1">
    <source>
        <dbReference type="EMBL" id="MFC7357423.1"/>
    </source>
</evidence>
<proteinExistence type="predicted"/>
<organism evidence="1 2">
    <name type="scientific">Jejudonia soesokkakensis</name>
    <dbReference type="NCBI Taxonomy" id="1323432"/>
    <lineage>
        <taxon>Bacteria</taxon>
        <taxon>Pseudomonadati</taxon>
        <taxon>Bacteroidota</taxon>
        <taxon>Flavobacteriia</taxon>
        <taxon>Flavobacteriales</taxon>
        <taxon>Flavobacteriaceae</taxon>
        <taxon>Jejudonia</taxon>
    </lineage>
</organism>
<reference evidence="2" key="1">
    <citation type="journal article" date="2019" name="Int. J. Syst. Evol. Microbiol.">
        <title>The Global Catalogue of Microorganisms (GCM) 10K type strain sequencing project: providing services to taxonomists for standard genome sequencing and annotation.</title>
        <authorList>
            <consortium name="The Broad Institute Genomics Platform"/>
            <consortium name="The Broad Institute Genome Sequencing Center for Infectious Disease"/>
            <person name="Wu L."/>
            <person name="Ma J."/>
        </authorList>
    </citation>
    <scope>NUCLEOTIDE SEQUENCE [LARGE SCALE GENOMIC DNA]</scope>
    <source>
        <strain evidence="2">CGMCC 1.16306</strain>
    </source>
</reference>
<name>A0ABW2MRU7_9FLAO</name>
<sequence length="789" mass="92884">MKLNKGEFPLQTKISFEKLVDTYRSQLGSKDKMTRMHAEEVLRVVEEHPVLIKGMTSEKELKKYKPQIDFILKDLFSEVLTKNEIKIATIPFNDITYKTSKRYDSIIENAGSDFTLEIINFDEDQYYIMGCSIILNQFYGYSLDFRRPFYYNIPDAKGMTRSYKILYNADYVEIEKTEKSKDISHEDVAELMDNVDNLALWKEKFPPESWILKGFAIANLFDMTTDVAISEFKSKLLQDKDDTGKLSQDFERIFKTIFNVEDLKIGFADHNEEDETFERLLFKDIKSYVLKDKKTQKCTTALCSASFYTLFKQNDFYTISNTLRYHEKYPENILYKKLIDQNINSAILAAIVHDGKVLGILELVSSKVNALNSINANKLKDIMPYLADSVRRSKDNTENELELIIQEECTSIHKSVHWKFRKEAKRVMFGISNQTPTYFREVVFEDVYPLYGQIDIKGSSDARNEATQKDLELQMEIIQKIIKRIHALEDLPIYEQMEYRIQEFLDDLKGELQVDSERQILNFLRKEILPLFNHLSKKSPSLKELIDEYNSQVEETTGLVYKHRKDYDTTVMEINKRMAAIIDRKQRDAQAMYPHYYERFKTDGVEHNLYIGESITKENSFHKVYLYNLRLWQLQVMCEMENQYYKIKKSLPIPLDVASMILSFNSPLALRFRMDEKRFDVDGTYNARYEVVKKRVDKANVKGTEERVTQPGKITIIYSQKEDEKEYTKYISFLQRKKYLDNDMEVVDLEDLQGVTGLKALRVSVLYSTHKDNSKEYYTYEDLMEHITS</sequence>